<dbReference type="RefSeq" id="WP_228119963.1">
    <property type="nucleotide sequence ID" value="NZ_BARK01000008.1"/>
</dbReference>
<comment type="caution">
    <text evidence="1">The sequence shown here is derived from an EMBL/GenBank/DDBJ whole genome shotgun (WGS) entry which is preliminary data.</text>
</comment>
<proteinExistence type="predicted"/>
<dbReference type="AlphaFoldDB" id="A0A511B7I4"/>
<dbReference type="EMBL" id="BJVA01000007">
    <property type="protein sequence ID" value="GEK96369.1"/>
    <property type="molecule type" value="Genomic_DNA"/>
</dbReference>
<gene>
    <name evidence="1" type="ORF">GKA01_15660</name>
</gene>
<dbReference type="Proteomes" id="UP000321079">
    <property type="component" value="Unassembled WGS sequence"/>
</dbReference>
<organism evidence="1 2">
    <name type="scientific">Gluconobacter kanchanaburiensis NBRC 103587</name>
    <dbReference type="NCBI Taxonomy" id="1307948"/>
    <lineage>
        <taxon>Bacteria</taxon>
        <taxon>Pseudomonadati</taxon>
        <taxon>Pseudomonadota</taxon>
        <taxon>Alphaproteobacteria</taxon>
        <taxon>Acetobacterales</taxon>
        <taxon>Acetobacteraceae</taxon>
        <taxon>Gluconobacter</taxon>
    </lineage>
</organism>
<reference evidence="1 2" key="1">
    <citation type="submission" date="2019-07" db="EMBL/GenBank/DDBJ databases">
        <title>Whole genome shotgun sequence of Gluconobacter kanchanaburiensis NBRC 103587.</title>
        <authorList>
            <person name="Hosoyama A."/>
            <person name="Uohara A."/>
            <person name="Ohji S."/>
            <person name="Ichikawa N."/>
        </authorList>
    </citation>
    <scope>NUCLEOTIDE SEQUENCE [LARGE SCALE GENOMIC DNA]</scope>
    <source>
        <strain evidence="1 2">NBRC 103587</strain>
    </source>
</reference>
<evidence type="ECO:0000313" key="1">
    <source>
        <dbReference type="EMBL" id="GEK96369.1"/>
    </source>
</evidence>
<sequence>MTEIRQFAAELSIAARSIQAKHIFKHPPGDQMSHTKRLPAFLGALSLPFLMSAVRAAPVEDKPSFPTLSYWDNWTDPQGTTHLTKCRMSAFHDDSTSSNGHETLLSTPHKGDVTMTVRVQPSGWKGEWSETRQTQWIVPLSGIYSVTAMDGNNVELNPGDILLSEDVSPSASGPEPKGHLEKNVGDSAVALQILSFADATPSHVPCQWH</sequence>
<keyword evidence="2" id="KW-1185">Reference proteome</keyword>
<protein>
    <submittedName>
        <fullName evidence="1">Uncharacterized protein</fullName>
    </submittedName>
</protein>
<accession>A0A511B7I4</accession>
<evidence type="ECO:0000313" key="2">
    <source>
        <dbReference type="Proteomes" id="UP000321079"/>
    </source>
</evidence>
<name>A0A511B7I4_9PROT</name>